<dbReference type="SUPFAM" id="SSF81585">
    <property type="entry name" value="PsbU/PolX domain-like"/>
    <property type="match status" value="1"/>
</dbReference>
<comment type="caution">
    <text evidence="3">The sequence shown here is derived from an EMBL/GenBank/DDBJ whole genome shotgun (WGS) entry which is preliminary data.</text>
</comment>
<proteinExistence type="predicted"/>
<dbReference type="EMBL" id="BATA01000011">
    <property type="protein sequence ID" value="GAD51971.1"/>
    <property type="molecule type" value="Genomic_DNA"/>
</dbReference>
<dbReference type="AlphaFoldDB" id="U2YE22"/>
<dbReference type="GO" id="GO:0140097">
    <property type="term" value="F:catalytic activity, acting on DNA"/>
    <property type="evidence" value="ECO:0007669"/>
    <property type="project" value="UniProtKB-ARBA"/>
</dbReference>
<accession>U2YE22</accession>
<evidence type="ECO:0000256" key="2">
    <source>
        <dbReference type="ARBA" id="ARBA00023204"/>
    </source>
</evidence>
<dbReference type="PANTHER" id="PTHR43324">
    <property type="match status" value="1"/>
</dbReference>
<dbReference type="PANTHER" id="PTHR43324:SF1">
    <property type="entry name" value="RADICAL SAM CORE DOMAIN-CONTAINING PROTEIN"/>
    <property type="match status" value="1"/>
</dbReference>
<dbReference type="GO" id="GO:0006281">
    <property type="term" value="P:DNA repair"/>
    <property type="evidence" value="ECO:0007669"/>
    <property type="project" value="UniProtKB-KW"/>
</dbReference>
<organism evidence="3 4">
    <name type="scientific">Halarchaeum acidiphilum MH1-52-1</name>
    <dbReference type="NCBI Taxonomy" id="1261545"/>
    <lineage>
        <taxon>Archaea</taxon>
        <taxon>Methanobacteriati</taxon>
        <taxon>Methanobacteriota</taxon>
        <taxon>Stenosarchaea group</taxon>
        <taxon>Halobacteria</taxon>
        <taxon>Halobacteriales</taxon>
        <taxon>Halobacteriaceae</taxon>
    </lineage>
</organism>
<dbReference type="Proteomes" id="UP000016986">
    <property type="component" value="Unassembled WGS sequence"/>
</dbReference>
<dbReference type="GO" id="GO:0003677">
    <property type="term" value="F:DNA binding"/>
    <property type="evidence" value="ECO:0007669"/>
    <property type="project" value="InterPro"/>
</dbReference>
<protein>
    <submittedName>
        <fullName evidence="3">Hypotheical conserved protein</fullName>
    </submittedName>
</protein>
<sequence length="124" mass="13357">MREDVDRPMLERVCPPGTVLEDVHFEYHQDGKTFGRSLGTYALLVAVPGERELGTVTDVAITDHGYRSVTGVPYPLDPNEASMDELRAIPGVGSGTAGDIVVNRPYASPTEVPGDADLARFTRG</sequence>
<dbReference type="eggNOG" id="arCOG01359">
    <property type="taxonomic scope" value="Archaea"/>
</dbReference>
<evidence type="ECO:0000313" key="4">
    <source>
        <dbReference type="Proteomes" id="UP000016986"/>
    </source>
</evidence>
<evidence type="ECO:0000313" key="3">
    <source>
        <dbReference type="EMBL" id="GAD51971.1"/>
    </source>
</evidence>
<dbReference type="InterPro" id="IPR000445">
    <property type="entry name" value="HhH_motif"/>
</dbReference>
<keyword evidence="4" id="KW-1185">Reference proteome</keyword>
<dbReference type="Gene3D" id="1.10.150.320">
    <property type="entry name" value="Photosystem II 12 kDa extrinsic protein"/>
    <property type="match status" value="1"/>
</dbReference>
<dbReference type="GO" id="GO:0016787">
    <property type="term" value="F:hydrolase activity"/>
    <property type="evidence" value="ECO:0007669"/>
    <property type="project" value="UniProtKB-ARBA"/>
</dbReference>
<gene>
    <name evidence="3" type="ORF">MBEHAL_0731</name>
</gene>
<name>U2YE22_9EURY</name>
<keyword evidence="1" id="KW-0227">DNA damage</keyword>
<keyword evidence="2" id="KW-0234">DNA repair</keyword>
<dbReference type="Pfam" id="PF00633">
    <property type="entry name" value="HHH"/>
    <property type="match status" value="1"/>
</dbReference>
<evidence type="ECO:0000256" key="1">
    <source>
        <dbReference type="ARBA" id="ARBA00022763"/>
    </source>
</evidence>
<reference evidence="3 4" key="1">
    <citation type="submission" date="2013-09" db="EMBL/GenBank/DDBJ databases">
        <title>Whole genome sequencing of Halarchaeum acidiphilum strain MH1-52-1.</title>
        <authorList>
            <person name="Shimane Y."/>
            <person name="Minegishi H."/>
            <person name="Nishi S."/>
            <person name="Echigo A."/>
            <person name="Shuto A."/>
            <person name="Konishi M."/>
            <person name="Ito T."/>
            <person name="Ohkuma M."/>
            <person name="Ohta Y."/>
            <person name="Nagano Y."/>
            <person name="Tsubouchi T."/>
            <person name="Mori K."/>
            <person name="Usui K."/>
            <person name="Kamekura M."/>
            <person name="Usami R."/>
            <person name="Takaki Y."/>
            <person name="Hatada Y."/>
        </authorList>
    </citation>
    <scope>NUCLEOTIDE SEQUENCE [LARGE SCALE GENOMIC DNA]</scope>
    <source>
        <strain evidence="3 4">JCM 16109</strain>
    </source>
</reference>